<dbReference type="InterPro" id="IPR036388">
    <property type="entry name" value="WH-like_DNA-bd_sf"/>
</dbReference>
<evidence type="ECO:0000256" key="2">
    <source>
        <dbReference type="ARBA" id="ARBA00023015"/>
    </source>
</evidence>
<dbReference type="Gene3D" id="1.10.1740.10">
    <property type="match status" value="1"/>
</dbReference>
<keyword evidence="2" id="KW-0805">Transcription regulation</keyword>
<dbReference type="EMBL" id="QXGH01000020">
    <property type="protein sequence ID" value="RHW25961.1"/>
    <property type="molecule type" value="Genomic_DNA"/>
</dbReference>
<dbReference type="Proteomes" id="UP000283644">
    <property type="component" value="Unassembled WGS sequence"/>
</dbReference>
<name>A0A417Y044_9ACTN</name>
<dbReference type="AlphaFoldDB" id="A0A417Y044"/>
<dbReference type="OrthoDB" id="5769716at2"/>
<dbReference type="InterPro" id="IPR039425">
    <property type="entry name" value="RNA_pol_sigma-70-like"/>
</dbReference>
<proteinExistence type="inferred from homology"/>
<dbReference type="SUPFAM" id="SSF88659">
    <property type="entry name" value="Sigma3 and sigma4 domains of RNA polymerase sigma factors"/>
    <property type="match status" value="1"/>
</dbReference>
<dbReference type="InterPro" id="IPR013325">
    <property type="entry name" value="RNA_pol_sigma_r2"/>
</dbReference>
<evidence type="ECO:0000313" key="9">
    <source>
        <dbReference type="Proteomes" id="UP000283644"/>
    </source>
</evidence>
<keyword evidence="9" id="KW-1185">Reference proteome</keyword>
<dbReference type="InterPro" id="IPR014284">
    <property type="entry name" value="RNA_pol_sigma-70_dom"/>
</dbReference>
<dbReference type="PANTHER" id="PTHR43133">
    <property type="entry name" value="RNA POLYMERASE ECF-TYPE SIGMA FACTO"/>
    <property type="match status" value="1"/>
</dbReference>
<keyword evidence="3" id="KW-0731">Sigma factor</keyword>
<reference evidence="8 9" key="1">
    <citation type="submission" date="2018-09" db="EMBL/GenBank/DDBJ databases">
        <title>Genome sequencing of Nocardioides immobilis CCTCC AB 2017083 for comparison to Nocardioides silvaticus.</title>
        <authorList>
            <person name="Li C."/>
            <person name="Wang G."/>
        </authorList>
    </citation>
    <scope>NUCLEOTIDE SEQUENCE [LARGE SCALE GENOMIC DNA]</scope>
    <source>
        <strain evidence="8 9">CCTCC AB 2017083</strain>
    </source>
</reference>
<dbReference type="SUPFAM" id="SSF55874">
    <property type="entry name" value="ATPase domain of HSP90 chaperone/DNA topoisomerase II/histidine kinase"/>
    <property type="match status" value="1"/>
</dbReference>
<gene>
    <name evidence="8" type="ORF">D0Z08_16650</name>
</gene>
<dbReference type="Pfam" id="PF04542">
    <property type="entry name" value="Sigma70_r2"/>
    <property type="match status" value="1"/>
</dbReference>
<comment type="similarity">
    <text evidence="1">Belongs to the sigma-70 factor family. ECF subfamily.</text>
</comment>
<evidence type="ECO:0000256" key="5">
    <source>
        <dbReference type="ARBA" id="ARBA00023163"/>
    </source>
</evidence>
<dbReference type="GO" id="GO:0006352">
    <property type="term" value="P:DNA-templated transcription initiation"/>
    <property type="evidence" value="ECO:0007669"/>
    <property type="project" value="InterPro"/>
</dbReference>
<dbReference type="InterPro" id="IPR036890">
    <property type="entry name" value="HATPase_C_sf"/>
</dbReference>
<evidence type="ECO:0000256" key="3">
    <source>
        <dbReference type="ARBA" id="ARBA00023082"/>
    </source>
</evidence>
<evidence type="ECO:0000259" key="7">
    <source>
        <dbReference type="Pfam" id="PF13581"/>
    </source>
</evidence>
<dbReference type="Gene3D" id="1.10.10.10">
    <property type="entry name" value="Winged helix-like DNA-binding domain superfamily/Winged helix DNA-binding domain"/>
    <property type="match status" value="1"/>
</dbReference>
<dbReference type="InterPro" id="IPR007627">
    <property type="entry name" value="RNA_pol_sigma70_r2"/>
</dbReference>
<dbReference type="InterPro" id="IPR003594">
    <property type="entry name" value="HATPase_dom"/>
</dbReference>
<dbReference type="GO" id="GO:0016987">
    <property type="term" value="F:sigma factor activity"/>
    <property type="evidence" value="ECO:0007669"/>
    <property type="project" value="UniProtKB-KW"/>
</dbReference>
<evidence type="ECO:0000313" key="8">
    <source>
        <dbReference type="EMBL" id="RHW25961.1"/>
    </source>
</evidence>
<keyword evidence="4" id="KW-0238">DNA-binding</keyword>
<dbReference type="InterPro" id="IPR013324">
    <property type="entry name" value="RNA_pol_sigma_r3/r4-like"/>
</dbReference>
<evidence type="ECO:0000256" key="4">
    <source>
        <dbReference type="ARBA" id="ARBA00023125"/>
    </source>
</evidence>
<dbReference type="GO" id="GO:0003677">
    <property type="term" value="F:DNA binding"/>
    <property type="evidence" value="ECO:0007669"/>
    <property type="project" value="UniProtKB-KW"/>
</dbReference>
<dbReference type="Pfam" id="PF13581">
    <property type="entry name" value="HATPase_c_2"/>
    <property type="match status" value="1"/>
</dbReference>
<keyword evidence="5" id="KW-0804">Transcription</keyword>
<evidence type="ECO:0000259" key="6">
    <source>
        <dbReference type="Pfam" id="PF04542"/>
    </source>
</evidence>
<comment type="caution">
    <text evidence="8">The sequence shown here is derived from an EMBL/GenBank/DDBJ whole genome shotgun (WGS) entry which is preliminary data.</text>
</comment>
<evidence type="ECO:0000256" key="1">
    <source>
        <dbReference type="ARBA" id="ARBA00010641"/>
    </source>
</evidence>
<protein>
    <submittedName>
        <fullName evidence="8">Sigma-70 family RNA polymerase sigma factor</fullName>
    </submittedName>
</protein>
<sequence length="365" mass="39644">MVGARGRTGEACPETVDVGALVPVVQRVLAGRVPQADAEDLVQETLARVIEAGERIDARTAEAYAITTARHLVARLMRDRERLHRCLPRLHDPGQVAGPDEQVVVTENRVAMSRVLDQLSPDDRDLLVAHEAERASLGVLAERRGATAAAVGARLHRLRSRLRVEYLLADEPEPPTERCRTVLLAFSARDRRRQRAADAEGHRLECDFCARVAVPLLDLDEERAADVRVPVRQDADIVAARRAVRRVAREAGLAGSDLTVLAAGVSEMARNVVTFADRGELLVERVTADGRSGVRVTIRDAGPGILDPERAMAVRYSTGDGLGLGLPGTQRLMDDFDLTTRPGRGTTVTMTKWRRSPAAGLAPSA</sequence>
<organism evidence="8 9">
    <name type="scientific">Nocardioides immobilis</name>
    <dbReference type="NCBI Taxonomy" id="2049295"/>
    <lineage>
        <taxon>Bacteria</taxon>
        <taxon>Bacillati</taxon>
        <taxon>Actinomycetota</taxon>
        <taxon>Actinomycetes</taxon>
        <taxon>Propionibacteriales</taxon>
        <taxon>Nocardioidaceae</taxon>
        <taxon>Nocardioides</taxon>
    </lineage>
</organism>
<dbReference type="PANTHER" id="PTHR43133:SF8">
    <property type="entry name" value="RNA POLYMERASE SIGMA FACTOR HI_1459-RELATED"/>
    <property type="match status" value="1"/>
</dbReference>
<feature type="domain" description="RNA polymerase sigma-70 region 2" evidence="6">
    <location>
        <begin position="21"/>
        <end position="82"/>
    </location>
</feature>
<dbReference type="SUPFAM" id="SSF88946">
    <property type="entry name" value="Sigma2 domain of RNA polymerase sigma factors"/>
    <property type="match status" value="1"/>
</dbReference>
<dbReference type="Gene3D" id="3.30.565.10">
    <property type="entry name" value="Histidine kinase-like ATPase, C-terminal domain"/>
    <property type="match status" value="1"/>
</dbReference>
<feature type="domain" description="Histidine kinase/HSP90-like ATPase" evidence="7">
    <location>
        <begin position="235"/>
        <end position="352"/>
    </location>
</feature>
<dbReference type="NCBIfam" id="TIGR02937">
    <property type="entry name" value="sigma70-ECF"/>
    <property type="match status" value="1"/>
</dbReference>
<accession>A0A417Y044</accession>